<evidence type="ECO:0000256" key="1">
    <source>
        <dbReference type="SAM" id="Phobius"/>
    </source>
</evidence>
<reference evidence="2" key="1">
    <citation type="journal article" date="2012" name="PLoS ONE">
        <title>Gene sets for utilization of primary and secondary nutrition supplies in the distal gut of endangered iberian lynx.</title>
        <authorList>
            <person name="Alcaide M."/>
            <person name="Messina E."/>
            <person name="Richter M."/>
            <person name="Bargiela R."/>
            <person name="Peplies J."/>
            <person name="Huws S.A."/>
            <person name="Newbold C.J."/>
            <person name="Golyshin P.N."/>
            <person name="Simon M.A."/>
            <person name="Lopez G."/>
            <person name="Yakimov M.M."/>
            <person name="Ferrer M."/>
        </authorList>
    </citation>
    <scope>NUCLEOTIDE SEQUENCE</scope>
</reference>
<keyword evidence="1" id="KW-1133">Transmembrane helix</keyword>
<keyword evidence="1" id="KW-0472">Membrane</keyword>
<dbReference type="EMBL" id="AMCI01000733">
    <property type="protein sequence ID" value="EJX07998.1"/>
    <property type="molecule type" value="Genomic_DNA"/>
</dbReference>
<accession>J9GXZ0</accession>
<name>J9GXZ0_9ZZZZ</name>
<dbReference type="AlphaFoldDB" id="J9GXZ0"/>
<sequence>MSWYTLFSLKFRPCVVFRVGALGCRVLIVSYTDIFCVVVWNLVHSCSIRIV</sequence>
<gene>
    <name evidence="2" type="ORF">EVA_03891</name>
</gene>
<protein>
    <submittedName>
        <fullName evidence="2">Uncharacterized protein</fullName>
    </submittedName>
</protein>
<evidence type="ECO:0000313" key="2">
    <source>
        <dbReference type="EMBL" id="EJX07998.1"/>
    </source>
</evidence>
<keyword evidence="1" id="KW-0812">Transmembrane</keyword>
<feature type="transmembrane region" description="Helical" evidence="1">
    <location>
        <begin position="20"/>
        <end position="43"/>
    </location>
</feature>
<organism evidence="2">
    <name type="scientific">gut metagenome</name>
    <dbReference type="NCBI Taxonomy" id="749906"/>
    <lineage>
        <taxon>unclassified sequences</taxon>
        <taxon>metagenomes</taxon>
        <taxon>organismal metagenomes</taxon>
    </lineage>
</organism>
<comment type="caution">
    <text evidence="2">The sequence shown here is derived from an EMBL/GenBank/DDBJ whole genome shotgun (WGS) entry which is preliminary data.</text>
</comment>
<proteinExistence type="predicted"/>